<dbReference type="NCBIfam" id="NF040712">
    <property type="entry name" value="SepH"/>
    <property type="match status" value="1"/>
</dbReference>
<feature type="compositionally biased region" description="Acidic residues" evidence="1">
    <location>
        <begin position="229"/>
        <end position="238"/>
    </location>
</feature>
<keyword evidence="4" id="KW-1185">Reference proteome</keyword>
<name>A0A660CBU7_9PSEU</name>
<feature type="domain" description="DUF3071" evidence="2">
    <location>
        <begin position="1"/>
        <end position="169"/>
    </location>
</feature>
<accession>A0A660CBU7</accession>
<dbReference type="AlphaFoldDB" id="A0A660CBU7"/>
<dbReference type="EMBL" id="VLJV01000001">
    <property type="protein sequence ID" value="TWH20962.1"/>
    <property type="molecule type" value="Genomic_DNA"/>
</dbReference>
<dbReference type="OrthoDB" id="5180791at2"/>
<evidence type="ECO:0000313" key="3">
    <source>
        <dbReference type="EMBL" id="TWH20962.1"/>
    </source>
</evidence>
<dbReference type="InterPro" id="IPR021421">
    <property type="entry name" value="DUF3071"/>
</dbReference>
<dbReference type="Pfam" id="PF11268">
    <property type="entry name" value="DUF3071"/>
    <property type="match status" value="1"/>
</dbReference>
<comment type="caution">
    <text evidence="3">The sequence shown here is derived from an EMBL/GenBank/DDBJ whole genome shotgun (WGS) entry which is preliminary data.</text>
</comment>
<feature type="region of interest" description="Disordered" evidence="1">
    <location>
        <begin position="207"/>
        <end position="325"/>
    </location>
</feature>
<gene>
    <name evidence="3" type="ORF">JD82_02813</name>
</gene>
<reference evidence="3 4" key="1">
    <citation type="submission" date="2019-07" db="EMBL/GenBank/DDBJ databases">
        <title>R&amp;d 2014.</title>
        <authorList>
            <person name="Klenk H.-P."/>
        </authorList>
    </citation>
    <scope>NUCLEOTIDE SEQUENCE [LARGE SCALE GENOMIC DNA]</scope>
    <source>
        <strain evidence="3 4">DSM 43194</strain>
    </source>
</reference>
<feature type="compositionally biased region" description="Basic and acidic residues" evidence="1">
    <location>
        <begin position="264"/>
        <end position="284"/>
    </location>
</feature>
<evidence type="ECO:0000259" key="2">
    <source>
        <dbReference type="Pfam" id="PF11268"/>
    </source>
</evidence>
<sequence>MRTLRVVGLHEDGESIVCEDPERRERFLLPADERLRAAARGDITRLGQIEIELEAQMRPREIQARIRAGESVEQVAAASGVPAERVERFAYPVLLERSRHAELAQHAHPVREDGPDVQTLAEVVAYAFGVRGHDFSQAEWDAWRGDDAKWVVCLRWSAGRSSNRAHWTFTPGAHGGTVTALDDLAASLLDPTSFRTPRAVTDLGERAARTAESAGGTADEQEPVLFDCPEFDEPDEHDDTASNVIEAPLPADEPEMDAAGAPETVEHGDHGDHGDRRDHREHGEPGQQAAGHAPNRAQPGQKKRKGHTPVPAWEDVLLGVRSQRG</sequence>
<proteinExistence type="predicted"/>
<organism evidence="3 4">
    <name type="scientific">Prauserella rugosa</name>
    <dbReference type="NCBI Taxonomy" id="43354"/>
    <lineage>
        <taxon>Bacteria</taxon>
        <taxon>Bacillati</taxon>
        <taxon>Actinomycetota</taxon>
        <taxon>Actinomycetes</taxon>
        <taxon>Pseudonocardiales</taxon>
        <taxon>Pseudonocardiaceae</taxon>
        <taxon>Prauserella</taxon>
    </lineage>
</organism>
<protein>
    <recommendedName>
        <fullName evidence="2">DUF3071 domain-containing protein</fullName>
    </recommendedName>
</protein>
<evidence type="ECO:0000313" key="4">
    <source>
        <dbReference type="Proteomes" id="UP000317303"/>
    </source>
</evidence>
<dbReference type="Proteomes" id="UP000317303">
    <property type="component" value="Unassembled WGS sequence"/>
</dbReference>
<dbReference type="InterPro" id="IPR047682">
    <property type="entry name" value="SepH-like"/>
</dbReference>
<dbReference type="RefSeq" id="WP_030534078.1">
    <property type="nucleotide sequence ID" value="NZ_JOIJ01000023.1"/>
</dbReference>
<evidence type="ECO:0000256" key="1">
    <source>
        <dbReference type="SAM" id="MobiDB-lite"/>
    </source>
</evidence>